<keyword evidence="4" id="KW-1185">Reference proteome</keyword>
<proteinExistence type="predicted"/>
<evidence type="ECO:0000256" key="2">
    <source>
        <dbReference type="SAM" id="Phobius"/>
    </source>
</evidence>
<feature type="compositionally biased region" description="Polar residues" evidence="1">
    <location>
        <begin position="215"/>
        <end position="232"/>
    </location>
</feature>
<dbReference type="Gramene" id="Pp3c12_8590V3.2">
    <property type="protein sequence ID" value="Pp3c12_8590V3.2"/>
    <property type="gene ID" value="Pp3c12_8590"/>
</dbReference>
<dbReference type="EnsemblPlants" id="Pp3c12_8590V3.2">
    <property type="protein sequence ID" value="Pp3c12_8590V3.2"/>
    <property type="gene ID" value="Pp3c12_8590"/>
</dbReference>
<dbReference type="InParanoid" id="A0A7I4AID3"/>
<reference evidence="3" key="3">
    <citation type="submission" date="2020-12" db="UniProtKB">
        <authorList>
            <consortium name="EnsemblPlants"/>
        </authorList>
    </citation>
    <scope>IDENTIFICATION</scope>
</reference>
<name>A0A7I4AID3_PHYPA</name>
<evidence type="ECO:0000256" key="1">
    <source>
        <dbReference type="SAM" id="MobiDB-lite"/>
    </source>
</evidence>
<protein>
    <submittedName>
        <fullName evidence="3">Uncharacterized protein</fullName>
    </submittedName>
</protein>
<feature type="region of interest" description="Disordered" evidence="1">
    <location>
        <begin position="288"/>
        <end position="319"/>
    </location>
</feature>
<accession>A0A7I4AID3</accession>
<dbReference type="Proteomes" id="UP000006727">
    <property type="component" value="Chromosome 12"/>
</dbReference>
<organism evidence="3 4">
    <name type="scientific">Physcomitrium patens</name>
    <name type="common">Spreading-leaved earth moss</name>
    <name type="synonym">Physcomitrella patens</name>
    <dbReference type="NCBI Taxonomy" id="3218"/>
    <lineage>
        <taxon>Eukaryota</taxon>
        <taxon>Viridiplantae</taxon>
        <taxon>Streptophyta</taxon>
        <taxon>Embryophyta</taxon>
        <taxon>Bryophyta</taxon>
        <taxon>Bryophytina</taxon>
        <taxon>Bryopsida</taxon>
        <taxon>Funariidae</taxon>
        <taxon>Funariales</taxon>
        <taxon>Funariaceae</taxon>
        <taxon>Physcomitrium</taxon>
    </lineage>
</organism>
<keyword evidence="2" id="KW-0472">Membrane</keyword>
<feature type="transmembrane region" description="Helical" evidence="2">
    <location>
        <begin position="6"/>
        <end position="30"/>
    </location>
</feature>
<dbReference type="AlphaFoldDB" id="A0A7I4AID3"/>
<evidence type="ECO:0000313" key="4">
    <source>
        <dbReference type="Proteomes" id="UP000006727"/>
    </source>
</evidence>
<dbReference type="EMBL" id="ABEU02000012">
    <property type="status" value="NOT_ANNOTATED_CDS"/>
    <property type="molecule type" value="Genomic_DNA"/>
</dbReference>
<reference evidence="3 4" key="2">
    <citation type="journal article" date="2018" name="Plant J.">
        <title>The Physcomitrella patens chromosome-scale assembly reveals moss genome structure and evolution.</title>
        <authorList>
            <person name="Lang D."/>
            <person name="Ullrich K.K."/>
            <person name="Murat F."/>
            <person name="Fuchs J."/>
            <person name="Jenkins J."/>
            <person name="Haas F.B."/>
            <person name="Piednoel M."/>
            <person name="Gundlach H."/>
            <person name="Van Bel M."/>
            <person name="Meyberg R."/>
            <person name="Vives C."/>
            <person name="Morata J."/>
            <person name="Symeonidi A."/>
            <person name="Hiss M."/>
            <person name="Muchero W."/>
            <person name="Kamisugi Y."/>
            <person name="Saleh O."/>
            <person name="Blanc G."/>
            <person name="Decker E.L."/>
            <person name="van Gessel N."/>
            <person name="Grimwood J."/>
            <person name="Hayes R.D."/>
            <person name="Graham S.W."/>
            <person name="Gunter L.E."/>
            <person name="McDaniel S.F."/>
            <person name="Hoernstein S.N.W."/>
            <person name="Larsson A."/>
            <person name="Li F.W."/>
            <person name="Perroud P.F."/>
            <person name="Phillips J."/>
            <person name="Ranjan P."/>
            <person name="Rokshar D.S."/>
            <person name="Rothfels C.J."/>
            <person name="Schneider L."/>
            <person name="Shu S."/>
            <person name="Stevenson D.W."/>
            <person name="Thummler F."/>
            <person name="Tillich M."/>
            <person name="Villarreal Aguilar J.C."/>
            <person name="Widiez T."/>
            <person name="Wong G.K."/>
            <person name="Wymore A."/>
            <person name="Zhang Y."/>
            <person name="Zimmer A.D."/>
            <person name="Quatrano R.S."/>
            <person name="Mayer K.F.X."/>
            <person name="Goodstein D."/>
            <person name="Casacuberta J.M."/>
            <person name="Vandepoele K."/>
            <person name="Reski R."/>
            <person name="Cuming A.C."/>
            <person name="Tuskan G.A."/>
            <person name="Maumus F."/>
            <person name="Salse J."/>
            <person name="Schmutz J."/>
            <person name="Rensing S.A."/>
        </authorList>
    </citation>
    <scope>NUCLEOTIDE SEQUENCE [LARGE SCALE GENOMIC DNA]</scope>
    <source>
        <strain evidence="3 4">cv. Gransden 2004</strain>
    </source>
</reference>
<feature type="region of interest" description="Disordered" evidence="1">
    <location>
        <begin position="214"/>
        <end position="240"/>
    </location>
</feature>
<keyword evidence="2" id="KW-1133">Transmembrane helix</keyword>
<sequence>MRTFTITMPSVGVFVFGVAICCFCCFKYGLQRWYDRITMKTRTKSKQGITYSASLQRKKQQIEKALNKVTKLRQVEPSRRDLKYEAVALKEAIKMINEHLRNSDRYSDFCERMKRPGIDSATNRRVSFDTRESTFVNPIFNAQQAIDSGYMIDLMKQEENDGKGLRSPGISDEECRNPKHKELELYLLTTGGSIRPSMLWYPGSVAASPTAYFPPSSTLSSPGSQVSPLGSTESDHEVGSANLSTLHQDAAGESTTLTQNVQMQNVARPVMPQTWQLPAPYVVQNFDPSSSIGPKFDPGPAQGSTIGDIFPGSQPRASP</sequence>
<reference evidence="3 4" key="1">
    <citation type="journal article" date="2008" name="Science">
        <title>The Physcomitrella genome reveals evolutionary insights into the conquest of land by plants.</title>
        <authorList>
            <person name="Rensing S."/>
            <person name="Lang D."/>
            <person name="Zimmer A."/>
            <person name="Terry A."/>
            <person name="Salamov A."/>
            <person name="Shapiro H."/>
            <person name="Nishiyama T."/>
            <person name="Perroud P.-F."/>
            <person name="Lindquist E."/>
            <person name="Kamisugi Y."/>
            <person name="Tanahashi T."/>
            <person name="Sakakibara K."/>
            <person name="Fujita T."/>
            <person name="Oishi K."/>
            <person name="Shin-I T."/>
            <person name="Kuroki Y."/>
            <person name="Toyoda A."/>
            <person name="Suzuki Y."/>
            <person name="Hashimoto A."/>
            <person name="Yamaguchi K."/>
            <person name="Sugano A."/>
            <person name="Kohara Y."/>
            <person name="Fujiyama A."/>
            <person name="Anterola A."/>
            <person name="Aoki S."/>
            <person name="Ashton N."/>
            <person name="Barbazuk W.B."/>
            <person name="Barker E."/>
            <person name="Bennetzen J."/>
            <person name="Bezanilla M."/>
            <person name="Blankenship R."/>
            <person name="Cho S.H."/>
            <person name="Dutcher S."/>
            <person name="Estelle M."/>
            <person name="Fawcett J.A."/>
            <person name="Gundlach H."/>
            <person name="Hanada K."/>
            <person name="Heyl A."/>
            <person name="Hicks K.A."/>
            <person name="Hugh J."/>
            <person name="Lohr M."/>
            <person name="Mayer K."/>
            <person name="Melkozernov A."/>
            <person name="Murata T."/>
            <person name="Nelson D."/>
            <person name="Pils B."/>
            <person name="Prigge M."/>
            <person name="Reiss B."/>
            <person name="Renner T."/>
            <person name="Rombauts S."/>
            <person name="Rushton P."/>
            <person name="Sanderfoot A."/>
            <person name="Schween G."/>
            <person name="Shiu S.-H."/>
            <person name="Stueber K."/>
            <person name="Theodoulou F.L."/>
            <person name="Tu H."/>
            <person name="Van de Peer Y."/>
            <person name="Verrier P.J."/>
            <person name="Waters E."/>
            <person name="Wood A."/>
            <person name="Yang L."/>
            <person name="Cove D."/>
            <person name="Cuming A."/>
            <person name="Hasebe M."/>
            <person name="Lucas S."/>
            <person name="Mishler D.B."/>
            <person name="Reski R."/>
            <person name="Grigoriev I."/>
            <person name="Quatrano R.S."/>
            <person name="Boore J.L."/>
        </authorList>
    </citation>
    <scope>NUCLEOTIDE SEQUENCE [LARGE SCALE GENOMIC DNA]</scope>
    <source>
        <strain evidence="3 4">cv. Gransden 2004</strain>
    </source>
</reference>
<keyword evidence="2" id="KW-0812">Transmembrane</keyword>
<evidence type="ECO:0000313" key="3">
    <source>
        <dbReference type="EnsemblPlants" id="Pp3c12_8590V3.2"/>
    </source>
</evidence>